<dbReference type="InterPro" id="IPR048258">
    <property type="entry name" value="Cyclins_cyclin-box"/>
</dbReference>
<dbReference type="Pfam" id="PF02984">
    <property type="entry name" value="Cyclin_C"/>
    <property type="match status" value="1"/>
</dbReference>
<sequence>MAAVFPLRERNENVTTKATLGDASVDSSGSPGATRRVANLAHHCGEYADEIVEHLLEREKTLHRDSSYLVKQDDVTERMRIILVDWLVDVHLKFKLHPETFFLAVDYVDRYLMVARGARSTLQLVGVCAMLLAAKHEEIWPPEVRECIYISANTYTREEILATERSIAAALNFRLCTPTPYPFMSRVLDCVDATEDVRNLAAYCLDIAALDYGSLQYLPSRIGFASVLIANVVTINNKRQSNALPALSLSSSDDSWEEAWPRDAAFYAKTDADQMETIAECARGILRFAATINSPNSRYHAVRRKFSSDRWGEVALRYLLPDTI</sequence>
<dbReference type="FunFam" id="1.10.472.10:FF:000001">
    <property type="entry name" value="G2/mitotic-specific cyclin"/>
    <property type="match status" value="1"/>
</dbReference>
<dbReference type="InterPro" id="IPR036915">
    <property type="entry name" value="Cyclin-like_sf"/>
</dbReference>
<dbReference type="SMART" id="SM01332">
    <property type="entry name" value="Cyclin_C"/>
    <property type="match status" value="1"/>
</dbReference>
<organism evidence="7">
    <name type="scientific">Neobodo designis</name>
    <name type="common">Flagellated protozoan</name>
    <name type="synonym">Bodo designis</name>
    <dbReference type="NCBI Taxonomy" id="312471"/>
    <lineage>
        <taxon>Eukaryota</taxon>
        <taxon>Discoba</taxon>
        <taxon>Euglenozoa</taxon>
        <taxon>Kinetoplastea</taxon>
        <taxon>Metakinetoplastina</taxon>
        <taxon>Neobodonida</taxon>
        <taxon>Neobodo</taxon>
    </lineage>
</organism>
<dbReference type="SUPFAM" id="SSF47954">
    <property type="entry name" value="Cyclin-like"/>
    <property type="match status" value="2"/>
</dbReference>
<dbReference type="GO" id="GO:0016538">
    <property type="term" value="F:cyclin-dependent protein serine/threonine kinase regulator activity"/>
    <property type="evidence" value="ECO:0007669"/>
    <property type="project" value="InterPro"/>
</dbReference>
<evidence type="ECO:0000256" key="2">
    <source>
        <dbReference type="ARBA" id="ARBA00023127"/>
    </source>
</evidence>
<dbReference type="InterPro" id="IPR006671">
    <property type="entry name" value="Cyclin_N"/>
</dbReference>
<dbReference type="Gene3D" id="1.10.472.10">
    <property type="entry name" value="Cyclin-like"/>
    <property type="match status" value="2"/>
</dbReference>
<accession>A0A7S1QUB1</accession>
<dbReference type="InterPro" id="IPR039361">
    <property type="entry name" value="Cyclin"/>
</dbReference>
<dbReference type="AlphaFoldDB" id="A0A7S1QUB1"/>
<dbReference type="InterPro" id="IPR046965">
    <property type="entry name" value="Cyclin_A/B-like"/>
</dbReference>
<feature type="domain" description="Cyclin-like" evidence="5">
    <location>
        <begin position="85"/>
        <end position="169"/>
    </location>
</feature>
<evidence type="ECO:0000256" key="1">
    <source>
        <dbReference type="ARBA" id="ARBA00022618"/>
    </source>
</evidence>
<keyword evidence="1" id="KW-0132">Cell division</keyword>
<dbReference type="InterPro" id="IPR004367">
    <property type="entry name" value="Cyclin_C-dom"/>
</dbReference>
<gene>
    <name evidence="7" type="ORF">NDES1114_LOCUS31554</name>
</gene>
<evidence type="ECO:0000256" key="3">
    <source>
        <dbReference type="ARBA" id="ARBA00023306"/>
    </source>
</evidence>
<dbReference type="EMBL" id="HBGF01047205">
    <property type="protein sequence ID" value="CAD9148576.1"/>
    <property type="molecule type" value="Transcribed_RNA"/>
</dbReference>
<dbReference type="Pfam" id="PF00134">
    <property type="entry name" value="Cyclin_N"/>
    <property type="match status" value="1"/>
</dbReference>
<evidence type="ECO:0000259" key="6">
    <source>
        <dbReference type="SMART" id="SM01332"/>
    </source>
</evidence>
<reference evidence="7" key="1">
    <citation type="submission" date="2021-01" db="EMBL/GenBank/DDBJ databases">
        <authorList>
            <person name="Corre E."/>
            <person name="Pelletier E."/>
            <person name="Niang G."/>
            <person name="Scheremetjew M."/>
            <person name="Finn R."/>
            <person name="Kale V."/>
            <person name="Holt S."/>
            <person name="Cochrane G."/>
            <person name="Meng A."/>
            <person name="Brown T."/>
            <person name="Cohen L."/>
        </authorList>
    </citation>
    <scope>NUCLEOTIDE SEQUENCE</scope>
    <source>
        <strain evidence="7">CCAP 1951/1</strain>
    </source>
</reference>
<keyword evidence="3" id="KW-0131">Cell cycle</keyword>
<feature type="domain" description="Cyclin-like" evidence="5">
    <location>
        <begin position="182"/>
        <end position="287"/>
    </location>
</feature>
<dbReference type="PROSITE" id="PS00292">
    <property type="entry name" value="CYCLINS"/>
    <property type="match status" value="1"/>
</dbReference>
<evidence type="ECO:0008006" key="8">
    <source>
        <dbReference type="Google" id="ProtNLM"/>
    </source>
</evidence>
<keyword evidence="2 4" id="KW-0195">Cyclin</keyword>
<comment type="similarity">
    <text evidence="4">Belongs to the cyclin family.</text>
</comment>
<evidence type="ECO:0000256" key="4">
    <source>
        <dbReference type="RuleBase" id="RU000383"/>
    </source>
</evidence>
<evidence type="ECO:0000259" key="5">
    <source>
        <dbReference type="SMART" id="SM00385"/>
    </source>
</evidence>
<dbReference type="InterPro" id="IPR013763">
    <property type="entry name" value="Cyclin-like_dom"/>
</dbReference>
<name>A0A7S1QUB1_NEODS</name>
<feature type="domain" description="Cyclin C-terminal" evidence="6">
    <location>
        <begin position="178"/>
        <end position="320"/>
    </location>
</feature>
<proteinExistence type="inferred from homology"/>
<evidence type="ECO:0000313" key="7">
    <source>
        <dbReference type="EMBL" id="CAD9148576.1"/>
    </source>
</evidence>
<dbReference type="CDD" id="cd20507">
    <property type="entry name" value="CYCLIN_CCNB1-like_rpt1"/>
    <property type="match status" value="1"/>
</dbReference>
<dbReference type="GO" id="GO:0051301">
    <property type="term" value="P:cell division"/>
    <property type="evidence" value="ECO:0007669"/>
    <property type="project" value="UniProtKB-KW"/>
</dbReference>
<dbReference type="CDD" id="cd20537">
    <property type="entry name" value="CYCLIN_CCNO-like_rpt2"/>
    <property type="match status" value="1"/>
</dbReference>
<dbReference type="SMART" id="SM00385">
    <property type="entry name" value="CYCLIN"/>
    <property type="match status" value="2"/>
</dbReference>
<dbReference type="PANTHER" id="PTHR10177">
    <property type="entry name" value="CYCLINS"/>
    <property type="match status" value="1"/>
</dbReference>
<dbReference type="PIRSF" id="PIRSF001771">
    <property type="entry name" value="Cyclin_A_B_D_E"/>
    <property type="match status" value="1"/>
</dbReference>
<protein>
    <recommendedName>
        <fullName evidence="8">Cyclin N-terminal domain-containing protein</fullName>
    </recommendedName>
</protein>
<dbReference type="GO" id="GO:0044772">
    <property type="term" value="P:mitotic cell cycle phase transition"/>
    <property type="evidence" value="ECO:0007669"/>
    <property type="project" value="InterPro"/>
</dbReference>